<dbReference type="InterPro" id="IPR003593">
    <property type="entry name" value="AAA+_ATPase"/>
</dbReference>
<evidence type="ECO:0000256" key="4">
    <source>
        <dbReference type="ARBA" id="ARBA00023254"/>
    </source>
</evidence>
<dbReference type="GO" id="GO:0051598">
    <property type="term" value="P:meiotic recombination checkpoint signaling"/>
    <property type="evidence" value="ECO:0007669"/>
    <property type="project" value="TreeGrafter"/>
</dbReference>
<dbReference type="Pfam" id="PF00004">
    <property type="entry name" value="AAA"/>
    <property type="match status" value="1"/>
</dbReference>
<evidence type="ECO:0000313" key="8">
    <source>
        <dbReference type="Proteomes" id="UP000001396"/>
    </source>
</evidence>
<dbReference type="PANTHER" id="PTHR45991:SF1">
    <property type="entry name" value="PACHYTENE CHECKPOINT PROTEIN 2 HOMOLOG"/>
    <property type="match status" value="1"/>
</dbReference>
<dbReference type="InterPro" id="IPR001270">
    <property type="entry name" value="ClpA/B"/>
</dbReference>
<accession>D3BBM4</accession>
<dbReference type="InterPro" id="IPR003960">
    <property type="entry name" value="ATPase_AAA_CS"/>
</dbReference>
<dbReference type="GO" id="GO:0007131">
    <property type="term" value="P:reciprocal meiotic recombination"/>
    <property type="evidence" value="ECO:0007669"/>
    <property type="project" value="TreeGrafter"/>
</dbReference>
<dbReference type="Gene3D" id="3.40.50.300">
    <property type="entry name" value="P-loop containing nucleotide triphosphate hydrolases"/>
    <property type="match status" value="1"/>
</dbReference>
<dbReference type="STRING" id="670386.D3BBM4"/>
<proteinExistence type="inferred from homology"/>
<dbReference type="SMART" id="SM00382">
    <property type="entry name" value="AAA"/>
    <property type="match status" value="1"/>
</dbReference>
<name>D3BBM4_HETP5</name>
<dbReference type="FunFam" id="3.40.50.300:FF:001494">
    <property type="entry name" value="Pachytene checkpoint component Pch2"/>
    <property type="match status" value="1"/>
</dbReference>
<dbReference type="AlphaFoldDB" id="D3BBM4"/>
<dbReference type="GO" id="GO:0016887">
    <property type="term" value="F:ATP hydrolysis activity"/>
    <property type="evidence" value="ECO:0007669"/>
    <property type="project" value="InterPro"/>
</dbReference>
<dbReference type="FunCoup" id="D3BBM4">
    <property type="interactions" value="151"/>
</dbReference>
<evidence type="ECO:0000256" key="5">
    <source>
        <dbReference type="RuleBase" id="RU003651"/>
    </source>
</evidence>
<evidence type="ECO:0000256" key="3">
    <source>
        <dbReference type="ARBA" id="ARBA00022840"/>
    </source>
</evidence>
<dbReference type="EMBL" id="ADBJ01000026">
    <property type="protein sequence ID" value="EFA81057.1"/>
    <property type="molecule type" value="Genomic_DNA"/>
</dbReference>
<dbReference type="InParanoid" id="D3BBM4"/>
<dbReference type="RefSeq" id="XP_020433175.1">
    <property type="nucleotide sequence ID" value="XM_020576763.1"/>
</dbReference>
<comment type="caution">
    <text evidence="7">The sequence shown here is derived from an EMBL/GenBank/DDBJ whole genome shotgun (WGS) entry which is preliminary data.</text>
</comment>
<comment type="similarity">
    <text evidence="1">Belongs to the AAA ATPase family. PCH2 subfamily.</text>
</comment>
<keyword evidence="8" id="KW-1185">Reference proteome</keyword>
<dbReference type="GO" id="GO:0005524">
    <property type="term" value="F:ATP binding"/>
    <property type="evidence" value="ECO:0007669"/>
    <property type="project" value="UniProtKB-KW"/>
</dbReference>
<protein>
    <submittedName>
        <fullName evidence="7">AAA ATPase domain-containing protein</fullName>
    </submittedName>
</protein>
<evidence type="ECO:0000256" key="1">
    <source>
        <dbReference type="ARBA" id="ARBA00007271"/>
    </source>
</evidence>
<dbReference type="InterPro" id="IPR027417">
    <property type="entry name" value="P-loop_NTPase"/>
</dbReference>
<organism evidence="7 8">
    <name type="scientific">Heterostelium pallidum (strain ATCC 26659 / Pp 5 / PN500)</name>
    <name type="common">Cellular slime mold</name>
    <name type="synonym">Polysphondylium pallidum</name>
    <dbReference type="NCBI Taxonomy" id="670386"/>
    <lineage>
        <taxon>Eukaryota</taxon>
        <taxon>Amoebozoa</taxon>
        <taxon>Evosea</taxon>
        <taxon>Eumycetozoa</taxon>
        <taxon>Dictyostelia</taxon>
        <taxon>Acytosteliales</taxon>
        <taxon>Acytosteliaceae</taxon>
        <taxon>Heterostelium</taxon>
    </lineage>
</organism>
<keyword evidence="3 5" id="KW-0067">ATP-binding</keyword>
<dbReference type="OMA" id="TIQARWD"/>
<keyword evidence="2 5" id="KW-0547">Nucleotide-binding</keyword>
<feature type="domain" description="AAA+ ATPase" evidence="6">
    <location>
        <begin position="198"/>
        <end position="350"/>
    </location>
</feature>
<dbReference type="Proteomes" id="UP000001396">
    <property type="component" value="Unassembled WGS sequence"/>
</dbReference>
<dbReference type="Pfam" id="PF23242">
    <property type="entry name" value="AAA_lid_TRIP13_C"/>
    <property type="match status" value="1"/>
</dbReference>
<dbReference type="GO" id="GO:0005634">
    <property type="term" value="C:nucleus"/>
    <property type="evidence" value="ECO:0007669"/>
    <property type="project" value="TreeGrafter"/>
</dbReference>
<dbReference type="InterPro" id="IPR044539">
    <property type="entry name" value="Pch2-like"/>
</dbReference>
<keyword evidence="4" id="KW-0469">Meiosis</keyword>
<dbReference type="PANTHER" id="PTHR45991">
    <property type="entry name" value="PACHYTENE CHECKPOINT PROTEIN 2"/>
    <property type="match status" value="1"/>
</dbReference>
<sequence length="443" mass="50324">MIKIDVEIELLDRSSVAYSSIRDDVRSFIIDPFLKLNLIESLISNPTIIIEFSDVIDFIASKIIGRCSSFNNNNNNNNNLFNFERIEKLKNDIKLLKIYDHFGRCQQDKLDNNNTGHRDLLSFDIHPYKLNREDSVDEDIDNPEESSPYQLTILPNYQYSTLWENLIYDGNIKPKLLQYLSTILKFSTSNIDQNIISHNKIILLNGPPGTGKTSLCKALAQKISIGRQHNDGNVTLIEINSHSLFSKWFSESGKLVMKVFEKIKELAEDTDSLVVVLIDEVESLTAARKAAISGGEPSDSIRVVNAFLTQLDRLKYLPNVLILTTSNLVGAVDIAFIDRVDIKQFIGPPTIQARWDIIKSCLVELERKNLIANVNPTDEQVKYQISLVKEIAHLSDGFSGRSLRKIPFIAFSNNNTVSLHFIVSKNCSLHYFRVMNLDCQQQK</sequence>
<evidence type="ECO:0000313" key="7">
    <source>
        <dbReference type="EMBL" id="EFA81057.1"/>
    </source>
</evidence>
<dbReference type="PRINTS" id="PR00300">
    <property type="entry name" value="CLPPROTEASEA"/>
</dbReference>
<dbReference type="SUPFAM" id="SSF52540">
    <property type="entry name" value="P-loop containing nucleoside triphosphate hydrolases"/>
    <property type="match status" value="1"/>
</dbReference>
<gene>
    <name evidence="7" type="ORF">PPL_05893</name>
</gene>
<reference evidence="7 8" key="1">
    <citation type="journal article" date="2011" name="Genome Res.">
        <title>Phylogeny-wide analysis of social amoeba genomes highlights ancient origins for complex intercellular communication.</title>
        <authorList>
            <person name="Heidel A.J."/>
            <person name="Lawal H.M."/>
            <person name="Felder M."/>
            <person name="Schilde C."/>
            <person name="Helps N.R."/>
            <person name="Tunggal B."/>
            <person name="Rivero F."/>
            <person name="John U."/>
            <person name="Schleicher M."/>
            <person name="Eichinger L."/>
            <person name="Platzer M."/>
            <person name="Noegel A.A."/>
            <person name="Schaap P."/>
            <person name="Gloeckner G."/>
        </authorList>
    </citation>
    <scope>NUCLEOTIDE SEQUENCE [LARGE SCALE GENOMIC DNA]</scope>
    <source>
        <strain evidence="8">ATCC 26659 / Pp 5 / PN500</strain>
    </source>
</reference>
<dbReference type="GeneID" id="31361377"/>
<dbReference type="PROSITE" id="PS00674">
    <property type="entry name" value="AAA"/>
    <property type="match status" value="1"/>
</dbReference>
<dbReference type="InterPro" id="IPR058249">
    <property type="entry name" value="Pch2_C"/>
</dbReference>
<evidence type="ECO:0000256" key="2">
    <source>
        <dbReference type="ARBA" id="ARBA00022741"/>
    </source>
</evidence>
<dbReference type="GO" id="GO:0005694">
    <property type="term" value="C:chromosome"/>
    <property type="evidence" value="ECO:0007669"/>
    <property type="project" value="TreeGrafter"/>
</dbReference>
<evidence type="ECO:0000259" key="6">
    <source>
        <dbReference type="SMART" id="SM00382"/>
    </source>
</evidence>
<dbReference type="InterPro" id="IPR003959">
    <property type="entry name" value="ATPase_AAA_core"/>
</dbReference>